<sequence>MSSYNLEFVRKIVICNSSHIILQTNLSLAVVPTDYVSFIFFAVLNHIFPNEILQ</sequence>
<dbReference type="Proteomes" id="UP000006253">
    <property type="component" value="Unassembled WGS sequence"/>
</dbReference>
<organism evidence="1 2">
    <name type="scientific">Leptospira kirschneri str. H1</name>
    <dbReference type="NCBI Taxonomy" id="1049966"/>
    <lineage>
        <taxon>Bacteria</taxon>
        <taxon>Pseudomonadati</taxon>
        <taxon>Spirochaetota</taxon>
        <taxon>Spirochaetia</taxon>
        <taxon>Leptospirales</taxon>
        <taxon>Leptospiraceae</taxon>
        <taxon>Leptospira</taxon>
    </lineage>
</organism>
<accession>A0A0E2AY85</accession>
<dbReference type="AlphaFoldDB" id="A0A0E2AY85"/>
<evidence type="ECO:0000313" key="1">
    <source>
        <dbReference type="EMBL" id="EKO13892.1"/>
    </source>
</evidence>
<reference evidence="1 2" key="1">
    <citation type="submission" date="2012-10" db="EMBL/GenBank/DDBJ databases">
        <authorList>
            <person name="Harkins D.M."/>
            <person name="Durkin A.S."/>
            <person name="Brinkac L.M."/>
            <person name="Selengut J.D."/>
            <person name="Sanka R."/>
            <person name="DePew J."/>
            <person name="Purushe J."/>
            <person name="Peacock S.J."/>
            <person name="Thaipadungpanit J."/>
            <person name="Wuthiekanun V.W."/>
            <person name="Day N.P."/>
            <person name="Vinetz J.M."/>
            <person name="Sutton G.G."/>
            <person name="Nelson W.C."/>
            <person name="Fouts D.E."/>
        </authorList>
    </citation>
    <scope>NUCLEOTIDE SEQUENCE [LARGE SCALE GENOMIC DNA]</scope>
    <source>
        <strain evidence="1 2">H1</strain>
    </source>
</reference>
<gene>
    <name evidence="1" type="ORF">LEP1GSC081_3016</name>
</gene>
<evidence type="ECO:0000313" key="2">
    <source>
        <dbReference type="Proteomes" id="UP000006253"/>
    </source>
</evidence>
<name>A0A0E2AY85_9LEPT</name>
<dbReference type="EMBL" id="AHMY02000067">
    <property type="protein sequence ID" value="EKO13892.1"/>
    <property type="molecule type" value="Genomic_DNA"/>
</dbReference>
<proteinExistence type="predicted"/>
<protein>
    <submittedName>
        <fullName evidence="1">Uncharacterized protein</fullName>
    </submittedName>
</protein>
<comment type="caution">
    <text evidence="1">The sequence shown here is derived from an EMBL/GenBank/DDBJ whole genome shotgun (WGS) entry which is preliminary data.</text>
</comment>